<evidence type="ECO:0000259" key="10">
    <source>
        <dbReference type="PROSITE" id="PS50893"/>
    </source>
</evidence>
<evidence type="ECO:0000256" key="6">
    <source>
        <dbReference type="ARBA" id="ARBA00022840"/>
    </source>
</evidence>
<dbReference type="OrthoDB" id="9802264at2"/>
<dbReference type="InterPro" id="IPR003593">
    <property type="entry name" value="AAA+_ATPase"/>
</dbReference>
<accession>A0A4Y9JTA8</accession>
<dbReference type="PROSITE" id="PS51866">
    <property type="entry name" value="MOP"/>
    <property type="match status" value="1"/>
</dbReference>
<dbReference type="InterPro" id="IPR003439">
    <property type="entry name" value="ABC_transporter-like_ATP-bd"/>
</dbReference>
<dbReference type="NCBIfam" id="NF008355">
    <property type="entry name" value="PRK11144.1"/>
    <property type="match status" value="1"/>
</dbReference>
<evidence type="ECO:0000256" key="4">
    <source>
        <dbReference type="ARBA" id="ARBA00022519"/>
    </source>
</evidence>
<keyword evidence="1" id="KW-0813">Transport</keyword>
<feature type="domain" description="ABC transporter" evidence="10">
    <location>
        <begin position="1"/>
        <end position="229"/>
    </location>
</feature>
<proteinExistence type="predicted"/>
<evidence type="ECO:0000256" key="1">
    <source>
        <dbReference type="ARBA" id="ARBA00022448"/>
    </source>
</evidence>
<evidence type="ECO:0000256" key="8">
    <source>
        <dbReference type="ARBA" id="ARBA00023136"/>
    </source>
</evidence>
<evidence type="ECO:0000256" key="3">
    <source>
        <dbReference type="ARBA" id="ARBA00022505"/>
    </source>
</evidence>
<dbReference type="SUPFAM" id="SSF52540">
    <property type="entry name" value="P-loop containing nucleoside triphosphate hydrolases"/>
    <property type="match status" value="1"/>
</dbReference>
<evidence type="ECO:0000313" key="13">
    <source>
        <dbReference type="Proteomes" id="UP000297396"/>
    </source>
</evidence>
<evidence type="ECO:0000256" key="5">
    <source>
        <dbReference type="ARBA" id="ARBA00022741"/>
    </source>
</evidence>
<dbReference type="Gene3D" id="3.40.50.300">
    <property type="entry name" value="P-loop containing nucleotide triphosphate hydrolases"/>
    <property type="match status" value="1"/>
</dbReference>
<dbReference type="NCBIfam" id="TIGR02142">
    <property type="entry name" value="modC_ABC"/>
    <property type="match status" value="1"/>
</dbReference>
<dbReference type="GO" id="GO:0140359">
    <property type="term" value="F:ABC-type transporter activity"/>
    <property type="evidence" value="ECO:0007669"/>
    <property type="project" value="InterPro"/>
</dbReference>
<dbReference type="FunFam" id="3.40.50.300:FF:000634">
    <property type="entry name" value="Molybdenum import ATP-binding protein ModC"/>
    <property type="match status" value="1"/>
</dbReference>
<protein>
    <submittedName>
        <fullName evidence="12">Molybdenum ABC transporter ATP-binding protein ModC</fullName>
    </submittedName>
</protein>
<dbReference type="InterPro" id="IPR008995">
    <property type="entry name" value="Mo/tungstate-bd_C_term_dom"/>
</dbReference>
<keyword evidence="6 12" id="KW-0067">ATP-binding</keyword>
<dbReference type="InterPro" id="IPR011868">
    <property type="entry name" value="ModC_ABC_ATP-bd"/>
</dbReference>
<dbReference type="InterPro" id="IPR027417">
    <property type="entry name" value="P-loop_NTPase"/>
</dbReference>
<keyword evidence="3 9" id="KW-0500">Molybdenum</keyword>
<feature type="domain" description="Mop" evidence="11">
    <location>
        <begin position="290"/>
        <end position="351"/>
    </location>
</feature>
<dbReference type="Gene3D" id="2.40.50.100">
    <property type="match status" value="1"/>
</dbReference>
<dbReference type="PANTHER" id="PTHR43514">
    <property type="entry name" value="ABC TRANSPORTER I FAMILY MEMBER 10"/>
    <property type="match status" value="1"/>
</dbReference>
<keyword evidence="5" id="KW-0547">Nucleotide-binding</keyword>
<organism evidence="12 13">
    <name type="scientific">Muribacter muris</name>
    <dbReference type="NCBI Taxonomy" id="67855"/>
    <lineage>
        <taxon>Bacteria</taxon>
        <taxon>Pseudomonadati</taxon>
        <taxon>Pseudomonadota</taxon>
        <taxon>Gammaproteobacteria</taxon>
        <taxon>Pasteurellales</taxon>
        <taxon>Pasteurellaceae</taxon>
        <taxon>Muribacter</taxon>
    </lineage>
</organism>
<gene>
    <name evidence="12" type="primary">modC</name>
    <name evidence="12" type="ORF">E4T80_09695</name>
</gene>
<dbReference type="Pfam" id="PF00005">
    <property type="entry name" value="ABC_tran"/>
    <property type="match status" value="1"/>
</dbReference>
<dbReference type="InterPro" id="IPR017871">
    <property type="entry name" value="ABC_transporter-like_CS"/>
</dbReference>
<comment type="caution">
    <text evidence="12">The sequence shown here is derived from an EMBL/GenBank/DDBJ whole genome shotgun (WGS) entry which is preliminary data.</text>
</comment>
<keyword evidence="2" id="KW-1003">Cell membrane</keyword>
<dbReference type="InterPro" id="IPR050334">
    <property type="entry name" value="Molybdenum_import_ModC"/>
</dbReference>
<sequence>MLQISVQQSLGELHLAVNTTIAAKGVTAILGRSGAGKSSLINLIAGLSQGASGSIRLNDRILFDSHQRIHLPPEKRRVGYVFQKARLFPHYRVEGNLNYGCKRSDPAKYLQIVALLGIEHLLNRYPAHLSGGEKQRVAIGRALLSDPDILLLDEPLSALDLPRKQELLAYLGKLTRTLNIPILYVTHNLDEVVALADYILLMDNGKMLAHDTTEKVWHSAAFAPWQPLSQKITLLELPIATQLSAYQMLGLRIGSQYLWVPQNSRYQNGDKLRITLASRDISLTLSPPQHSSIRNILNGQICKILPQTDRVDIAVQIDQHKIWASISHWAFDELNFTQGQTVYVQIKSVSL</sequence>
<name>A0A4Y9JTA8_9PAST</name>
<dbReference type="SUPFAM" id="SSF50331">
    <property type="entry name" value="MOP-like"/>
    <property type="match status" value="1"/>
</dbReference>
<evidence type="ECO:0000256" key="9">
    <source>
        <dbReference type="PROSITE-ProRule" id="PRU01213"/>
    </source>
</evidence>
<keyword evidence="7" id="KW-1278">Translocase</keyword>
<dbReference type="GO" id="GO:0016020">
    <property type="term" value="C:membrane"/>
    <property type="evidence" value="ECO:0007669"/>
    <property type="project" value="InterPro"/>
</dbReference>
<dbReference type="Pfam" id="PF03459">
    <property type="entry name" value="TOBE"/>
    <property type="match status" value="1"/>
</dbReference>
<evidence type="ECO:0000256" key="2">
    <source>
        <dbReference type="ARBA" id="ARBA00022475"/>
    </source>
</evidence>
<dbReference type="PROSITE" id="PS00211">
    <property type="entry name" value="ABC_TRANSPORTER_1"/>
    <property type="match status" value="1"/>
</dbReference>
<dbReference type="Proteomes" id="UP000297396">
    <property type="component" value="Unassembled WGS sequence"/>
</dbReference>
<dbReference type="InterPro" id="IPR005116">
    <property type="entry name" value="Transp-assoc_OB_typ1"/>
</dbReference>
<dbReference type="PANTHER" id="PTHR43514:SF4">
    <property type="entry name" value="ABC TRANSPORTER I FAMILY MEMBER 10"/>
    <property type="match status" value="1"/>
</dbReference>
<keyword evidence="4" id="KW-0997">Cell inner membrane</keyword>
<dbReference type="SMART" id="SM00382">
    <property type="entry name" value="AAA"/>
    <property type="match status" value="1"/>
</dbReference>
<keyword evidence="8" id="KW-0472">Membrane</keyword>
<reference evidence="12 13" key="1">
    <citation type="submission" date="2019-03" db="EMBL/GenBank/DDBJ databases">
        <title>Diversity of the mouse oral microbiome.</title>
        <authorList>
            <person name="Joseph S."/>
            <person name="Aduse-Opoku J."/>
            <person name="Curtis M."/>
            <person name="Wade W."/>
            <person name="Hashim A."/>
        </authorList>
    </citation>
    <scope>NUCLEOTIDE SEQUENCE [LARGE SCALE GENOMIC DNA]</scope>
    <source>
        <strain evidence="12 13">WT12</strain>
    </source>
</reference>
<dbReference type="EMBL" id="SPPA01000022">
    <property type="protein sequence ID" value="TFV08808.1"/>
    <property type="molecule type" value="Genomic_DNA"/>
</dbReference>
<evidence type="ECO:0000313" key="12">
    <source>
        <dbReference type="EMBL" id="TFV08808.1"/>
    </source>
</evidence>
<dbReference type="RefSeq" id="WP_135057885.1">
    <property type="nucleotide sequence ID" value="NZ_JADGLC010000022.1"/>
</dbReference>
<evidence type="ECO:0000256" key="7">
    <source>
        <dbReference type="ARBA" id="ARBA00022967"/>
    </source>
</evidence>
<dbReference type="InterPro" id="IPR004606">
    <property type="entry name" value="Mop_domain"/>
</dbReference>
<evidence type="ECO:0000259" key="11">
    <source>
        <dbReference type="PROSITE" id="PS51866"/>
    </source>
</evidence>
<dbReference type="GO" id="GO:0005524">
    <property type="term" value="F:ATP binding"/>
    <property type="evidence" value="ECO:0007669"/>
    <property type="project" value="UniProtKB-KW"/>
</dbReference>
<dbReference type="GO" id="GO:0016887">
    <property type="term" value="F:ATP hydrolysis activity"/>
    <property type="evidence" value="ECO:0007669"/>
    <property type="project" value="InterPro"/>
</dbReference>
<dbReference type="GO" id="GO:0015098">
    <property type="term" value="F:molybdate ion transmembrane transporter activity"/>
    <property type="evidence" value="ECO:0007669"/>
    <property type="project" value="InterPro"/>
</dbReference>
<dbReference type="AlphaFoldDB" id="A0A4Y9JTA8"/>
<dbReference type="PROSITE" id="PS50893">
    <property type="entry name" value="ABC_TRANSPORTER_2"/>
    <property type="match status" value="1"/>
</dbReference>